<dbReference type="SMART" id="SM00479">
    <property type="entry name" value="EXOIII"/>
    <property type="match status" value="1"/>
</dbReference>
<gene>
    <name evidence="13" type="primary">polC</name>
    <name evidence="16" type="ORF">ACFQ4R_06275</name>
</gene>
<dbReference type="CDD" id="cd07435">
    <property type="entry name" value="PHP_PolIIIA_POLC"/>
    <property type="match status" value="1"/>
</dbReference>
<comment type="subcellular location">
    <subcellularLocation>
        <location evidence="2 13">Cytoplasm</location>
    </subcellularLocation>
</comment>
<evidence type="ECO:0000256" key="13">
    <source>
        <dbReference type="HAMAP-Rule" id="MF_00356"/>
    </source>
</evidence>
<feature type="domain" description="Exonuclease" evidence="14">
    <location>
        <begin position="415"/>
        <end position="581"/>
    </location>
</feature>
<dbReference type="RefSeq" id="WP_125648768.1">
    <property type="nucleotide sequence ID" value="NZ_JBHTOH010000037.1"/>
</dbReference>
<evidence type="ECO:0000256" key="12">
    <source>
        <dbReference type="ARBA" id="ARBA00049244"/>
    </source>
</evidence>
<dbReference type="Proteomes" id="UP001597191">
    <property type="component" value="Unassembled WGS sequence"/>
</dbReference>
<sequence>MATLLEQIKWPDAQQHFFAAGVLQQLTVHEASKRWTFTLELAQILPYDIFKQFLQQLTTTFTDIATVELQLKVKQPQVTQELISDYWVYVLSQTGLKSPMINEVCQNQVPELVDQRLILNVDNEIVKSFVEKQALGPIQESFERVGFPALNFKIELDDSNVQEKIDDLKAKQAKRDQEIAKKAATVIAEKKQQQQAQSNQGEAPTEAILGGGVNPKSPLITLDQIDQEERSVYVQGYVFNSEIRTFNSGRSLLTLEITDYTSSIMIKVFSRKRGDDAAIFELFKKGIWVRAQGSVQNDQFTHELVLNANEMEEFQHPEPAEAYQGEQKRVELHLHTNMSQMDATNSIGDFVKRAKSWGQTAIALTDHVGAQSFPDAHAASQKLGVKMLYGVEVNLVDDGNNIAYNLRDEVADAGEYVVFDVETTGLSAVYDTVIEIGAVKMKDGQVLARYDRFINPGHPLSATTINLTNITDEMVQSGEDEATTIKEFMDFVGDDVVVGHNVTFDIGFMNAALNRLGRSSVHNPIVDTLEMSRTLHPENSNHKLDTLAKRYNIVLEHHHRADADAEATGLLYYALLKELENKFGTTNINQLNDHVGDGSAYRQSRPHHAILIAQTQPGLKNLFKIISDSMVKYFYRVARVPKSLLNEYREGIIVGSACDSGEVFTSMMQKGYEDARQKANYYDYLEIMPKAVYQPLIQKELINDDAALEDIIKNIVKLGEDLNKPVVATGDVHYLDPHDAIYREILIRADKSNPLSRQLLPDVHFRSTAEMLADFAYLGADKAKEVVITNSNKIADSVDGDITPVKDKLYTPHMPGAEEEIRSLAMNKAYDLYGNPLPQLVKDRVEKELKSIIGNGFSVIYLIAQKLVFKSRKDGYLVGSRGSVGSSFVATMTGITEVNPLPPHYRCPKCKYSKFFTKGEYGSGFDLPDKNCPNCGTELVKDGHDIPFETFLGFKGDKVPDIDLNFSGDYQPIAHNYTKVLFGEKFVFRAGTIGTVADRTAYGYVKHYEEVNDRHFRGAELDRLASGATGVKRTTGQHPAGIIVVPDDMDIYDFTPIQFPANKTDAAWKTTHFDFHSIHDNILKLDILGHDDPTMIRMLQDLSGVDPVTIPTDDPQVMSLFSGTDALGVTPEQINSKTGTLGVPEFGTAFVRGMLEETHPSTFAELLQISGLSHGTDVWLGNAEELIQQGVVTLKDVIGCRDNIMMDLIHWDVDSQLSFQIMEHVRKGRGIPDEWQETLRANESVPDWYIDSCLKIKYMFPKAHATAYILMALRIAYFKVYFPIIYYTSYFSVRADDYDLVAMSHGKEAVKARMKELTDEINEKGKGRAVKQANLLTVLELANECLERGIEIKMVDIEKSDSDDFQIIDDHTILAPFKAIPGLGANVAKQIVAARAERPFLSKEDLATRGKVSKTLIDYLTLNGVLDDLPDQNQLSLF</sequence>
<keyword evidence="3 13" id="KW-0963">Cytoplasm</keyword>
<dbReference type="InterPro" id="IPR011708">
    <property type="entry name" value="DNA_pol3_alpha_NTPase_dom"/>
</dbReference>
<protein>
    <recommendedName>
        <fullName evidence="13">DNA polymerase III PolC-type</fullName>
        <shortName evidence="13">PolIII</shortName>
        <ecNumber evidence="13">2.7.7.7</ecNumber>
    </recommendedName>
</protein>
<dbReference type="EC" id="2.7.7.7" evidence="13"/>
<dbReference type="Pfam" id="PF07733">
    <property type="entry name" value="DNA_pol3_alpha"/>
    <property type="match status" value="2"/>
</dbReference>
<keyword evidence="6 13" id="KW-0235">DNA replication</keyword>
<keyword evidence="8 13" id="KW-0378">Hydrolase</keyword>
<dbReference type="Pfam" id="PF17657">
    <property type="entry name" value="DNA_pol3_finger"/>
    <property type="match status" value="1"/>
</dbReference>
<dbReference type="InterPro" id="IPR024754">
    <property type="entry name" value="DNA_PolC-like_N_II"/>
</dbReference>
<dbReference type="SUPFAM" id="SSF50249">
    <property type="entry name" value="Nucleic acid-binding proteins"/>
    <property type="match status" value="1"/>
</dbReference>
<dbReference type="SUPFAM" id="SSF53098">
    <property type="entry name" value="Ribonuclease H-like"/>
    <property type="match status" value="1"/>
</dbReference>
<accession>A0ABW4BNW8</accession>
<evidence type="ECO:0000313" key="17">
    <source>
        <dbReference type="Proteomes" id="UP001597191"/>
    </source>
</evidence>
<dbReference type="Gene3D" id="3.30.420.10">
    <property type="entry name" value="Ribonuclease H-like superfamily/Ribonuclease H"/>
    <property type="match status" value="1"/>
</dbReference>
<keyword evidence="9 13" id="KW-0269">Exonuclease</keyword>
<dbReference type="InterPro" id="IPR004805">
    <property type="entry name" value="DnaE2/DnaE/PolC"/>
</dbReference>
<feature type="domain" description="Polymerase/histidinol phosphatase N-terminal" evidence="15">
    <location>
        <begin position="330"/>
        <end position="397"/>
    </location>
</feature>
<dbReference type="Gene3D" id="6.10.140.1510">
    <property type="match status" value="1"/>
</dbReference>
<dbReference type="InterPro" id="IPR028112">
    <property type="entry name" value="DNA_PolC-type_N_I"/>
</dbReference>
<dbReference type="HAMAP" id="MF_00356">
    <property type="entry name" value="DNApol_PolC"/>
    <property type="match status" value="1"/>
</dbReference>
<reference evidence="17" key="1">
    <citation type="journal article" date="2019" name="Int. J. Syst. Evol. Microbiol.">
        <title>The Global Catalogue of Microorganisms (GCM) 10K type strain sequencing project: providing services to taxonomists for standard genome sequencing and annotation.</title>
        <authorList>
            <consortium name="The Broad Institute Genomics Platform"/>
            <consortium name="The Broad Institute Genome Sequencing Center for Infectious Disease"/>
            <person name="Wu L."/>
            <person name="Ma J."/>
        </authorList>
    </citation>
    <scope>NUCLEOTIDE SEQUENCE [LARGE SCALE GENOMIC DNA]</scope>
    <source>
        <strain evidence="17">CCM 8937</strain>
    </source>
</reference>
<dbReference type="NCBIfam" id="TIGR00573">
    <property type="entry name" value="dnaq"/>
    <property type="match status" value="1"/>
</dbReference>
<keyword evidence="7 13" id="KW-0540">Nuclease</keyword>
<dbReference type="PANTHER" id="PTHR32294:SF5">
    <property type="entry name" value="DNA POLYMERASE III POLC-TYPE"/>
    <property type="match status" value="1"/>
</dbReference>
<dbReference type="InterPro" id="IPR004013">
    <property type="entry name" value="PHP_dom"/>
</dbReference>
<organism evidence="16 17">
    <name type="scientific">Lapidilactobacillus gannanensis</name>
    <dbReference type="NCBI Taxonomy" id="2486002"/>
    <lineage>
        <taxon>Bacteria</taxon>
        <taxon>Bacillati</taxon>
        <taxon>Bacillota</taxon>
        <taxon>Bacilli</taxon>
        <taxon>Lactobacillales</taxon>
        <taxon>Lactobacillaceae</taxon>
        <taxon>Lapidilactobacillus</taxon>
    </lineage>
</organism>
<dbReference type="EMBL" id="JBHTOH010000037">
    <property type="protein sequence ID" value="MFD1411205.1"/>
    <property type="molecule type" value="Genomic_DNA"/>
</dbReference>
<dbReference type="CDD" id="cd06127">
    <property type="entry name" value="DEDDh"/>
    <property type="match status" value="1"/>
</dbReference>
<evidence type="ECO:0000256" key="11">
    <source>
        <dbReference type="ARBA" id="ARBA00025611"/>
    </source>
</evidence>
<evidence type="ECO:0000256" key="1">
    <source>
        <dbReference type="ARBA" id="ARBA00003452"/>
    </source>
</evidence>
<dbReference type="InterPro" id="IPR013520">
    <property type="entry name" value="Ribonucl_H"/>
</dbReference>
<dbReference type="Pfam" id="PF00929">
    <property type="entry name" value="RNase_T"/>
    <property type="match status" value="1"/>
</dbReference>
<dbReference type="InterPro" id="IPR012337">
    <property type="entry name" value="RNaseH-like_sf"/>
</dbReference>
<dbReference type="Pfam" id="PF11490">
    <property type="entry name" value="DNA_pol3_a_NII"/>
    <property type="match status" value="1"/>
</dbReference>
<dbReference type="PANTHER" id="PTHR32294">
    <property type="entry name" value="DNA POLYMERASE III SUBUNIT ALPHA"/>
    <property type="match status" value="1"/>
</dbReference>
<dbReference type="Gene3D" id="2.40.50.140">
    <property type="entry name" value="Nucleic acid-binding proteins"/>
    <property type="match status" value="1"/>
</dbReference>
<evidence type="ECO:0000256" key="10">
    <source>
        <dbReference type="ARBA" id="ARBA00022932"/>
    </source>
</evidence>
<dbReference type="InterPro" id="IPR029460">
    <property type="entry name" value="DNAPol_HHH"/>
</dbReference>
<evidence type="ECO:0000256" key="8">
    <source>
        <dbReference type="ARBA" id="ARBA00022801"/>
    </source>
</evidence>
<dbReference type="SMART" id="SM00481">
    <property type="entry name" value="POLIIIAc"/>
    <property type="match status" value="1"/>
</dbReference>
<dbReference type="Pfam" id="PF01336">
    <property type="entry name" value="tRNA_anti-codon"/>
    <property type="match status" value="1"/>
</dbReference>
<name>A0ABW4BNW8_9LACO</name>
<dbReference type="InterPro" id="IPR012340">
    <property type="entry name" value="NA-bd_OB-fold"/>
</dbReference>
<evidence type="ECO:0000259" key="14">
    <source>
        <dbReference type="SMART" id="SM00479"/>
    </source>
</evidence>
<dbReference type="Pfam" id="PF02811">
    <property type="entry name" value="PHP"/>
    <property type="match status" value="1"/>
</dbReference>
<evidence type="ECO:0000256" key="7">
    <source>
        <dbReference type="ARBA" id="ARBA00022722"/>
    </source>
</evidence>
<evidence type="ECO:0000256" key="3">
    <source>
        <dbReference type="ARBA" id="ARBA00022490"/>
    </source>
</evidence>
<dbReference type="GO" id="GO:0003887">
    <property type="term" value="F:DNA-directed DNA polymerase activity"/>
    <property type="evidence" value="ECO:0007669"/>
    <property type="project" value="UniProtKB-EC"/>
</dbReference>
<evidence type="ECO:0000313" key="16">
    <source>
        <dbReference type="EMBL" id="MFD1411205.1"/>
    </source>
</evidence>
<dbReference type="NCBIfam" id="TIGR01405">
    <property type="entry name" value="polC_Gram_pos"/>
    <property type="match status" value="1"/>
</dbReference>
<dbReference type="Gene3D" id="1.10.150.870">
    <property type="match status" value="1"/>
</dbReference>
<dbReference type="Pfam" id="PF14480">
    <property type="entry name" value="DNA_pol3_a_NI"/>
    <property type="match status" value="1"/>
</dbReference>
<evidence type="ECO:0000256" key="2">
    <source>
        <dbReference type="ARBA" id="ARBA00004496"/>
    </source>
</evidence>
<keyword evidence="4 13" id="KW-0808">Transferase</keyword>
<dbReference type="InterPro" id="IPR004365">
    <property type="entry name" value="NA-bd_OB_tRNA"/>
</dbReference>
<dbReference type="CDD" id="cd04484">
    <property type="entry name" value="polC_OBF"/>
    <property type="match status" value="1"/>
</dbReference>
<dbReference type="InterPro" id="IPR036397">
    <property type="entry name" value="RNaseH_sf"/>
</dbReference>
<dbReference type="Pfam" id="PF14579">
    <property type="entry name" value="HHH_6"/>
    <property type="match status" value="1"/>
</dbReference>
<dbReference type="Gene3D" id="3.30.1900.20">
    <property type="match status" value="2"/>
</dbReference>
<evidence type="ECO:0000256" key="5">
    <source>
        <dbReference type="ARBA" id="ARBA00022695"/>
    </source>
</evidence>
<proteinExistence type="inferred from homology"/>
<dbReference type="InterPro" id="IPR044923">
    <property type="entry name" value="PolC_middle_finger_sf"/>
</dbReference>
<dbReference type="NCBIfam" id="NF001688">
    <property type="entry name" value="PRK00448.1"/>
    <property type="match status" value="1"/>
</dbReference>
<comment type="function">
    <text evidence="1 13">Required for replicative DNA synthesis. This DNA polymerase also exhibits 3' to 5' exonuclease activity.</text>
</comment>
<comment type="function">
    <text evidence="11">DNA polymerase III is a complex, multichain enzyme responsible for most of the replicative synthesis in bacteria. This DNA polymerase also exhibits 3' to 5' exonuclease activity. The alpha chain is the DNA polymerase.</text>
</comment>
<evidence type="ECO:0000256" key="4">
    <source>
        <dbReference type="ARBA" id="ARBA00022679"/>
    </source>
</evidence>
<dbReference type="Gene3D" id="3.20.20.140">
    <property type="entry name" value="Metal-dependent hydrolases"/>
    <property type="match status" value="1"/>
</dbReference>
<evidence type="ECO:0000256" key="6">
    <source>
        <dbReference type="ARBA" id="ARBA00022705"/>
    </source>
</evidence>
<keyword evidence="17" id="KW-1185">Reference proteome</keyword>
<keyword evidence="5 13" id="KW-0548">Nucleotidyltransferase</keyword>
<comment type="catalytic activity">
    <reaction evidence="12 13">
        <text>DNA(n) + a 2'-deoxyribonucleoside 5'-triphosphate = DNA(n+1) + diphosphate</text>
        <dbReference type="Rhea" id="RHEA:22508"/>
        <dbReference type="Rhea" id="RHEA-COMP:17339"/>
        <dbReference type="Rhea" id="RHEA-COMP:17340"/>
        <dbReference type="ChEBI" id="CHEBI:33019"/>
        <dbReference type="ChEBI" id="CHEBI:61560"/>
        <dbReference type="ChEBI" id="CHEBI:173112"/>
        <dbReference type="EC" id="2.7.7.7"/>
    </reaction>
</comment>
<comment type="caution">
    <text evidence="16">The sequence shown here is derived from an EMBL/GenBank/DDBJ whole genome shotgun (WGS) entry which is preliminary data.</text>
</comment>
<comment type="similarity">
    <text evidence="13">Belongs to the DNA polymerase type-C family. PolC subfamily.</text>
</comment>
<dbReference type="InterPro" id="IPR003141">
    <property type="entry name" value="Pol/His_phosphatase_N"/>
</dbReference>
<dbReference type="InterPro" id="IPR040982">
    <property type="entry name" value="DNA_pol3_finger"/>
</dbReference>
<dbReference type="InterPro" id="IPR006308">
    <property type="entry name" value="Pol_III_a_PolC-type_gram_pos"/>
</dbReference>
<dbReference type="InterPro" id="IPR006054">
    <property type="entry name" value="DnaQ"/>
</dbReference>
<dbReference type="Gene3D" id="1.10.150.700">
    <property type="entry name" value="PolC, middle finger domain"/>
    <property type="match status" value="1"/>
</dbReference>
<keyword evidence="10 13" id="KW-0239">DNA-directed DNA polymerase</keyword>
<evidence type="ECO:0000259" key="15">
    <source>
        <dbReference type="SMART" id="SM00481"/>
    </source>
</evidence>
<evidence type="ECO:0000256" key="9">
    <source>
        <dbReference type="ARBA" id="ARBA00022839"/>
    </source>
</evidence>